<keyword evidence="3" id="KW-0858">Xylan degradation</keyword>
<keyword evidence="7" id="KW-0624">Polysaccharide degradation</keyword>
<evidence type="ECO:0000256" key="5">
    <source>
        <dbReference type="ARBA" id="ARBA00022801"/>
    </source>
</evidence>
<dbReference type="GO" id="GO:0030600">
    <property type="term" value="F:feruloyl esterase activity"/>
    <property type="evidence" value="ECO:0007669"/>
    <property type="project" value="InterPro"/>
</dbReference>
<dbReference type="RefSeq" id="WP_165373103.1">
    <property type="nucleotide sequence ID" value="NZ_CP012670.1"/>
</dbReference>
<feature type="compositionally biased region" description="Gly residues" evidence="8">
    <location>
        <begin position="31"/>
        <end position="42"/>
    </location>
</feature>
<feature type="compositionally biased region" description="Gly residues" evidence="8">
    <location>
        <begin position="113"/>
        <end position="145"/>
    </location>
</feature>
<evidence type="ECO:0000256" key="3">
    <source>
        <dbReference type="ARBA" id="ARBA00022651"/>
    </source>
</evidence>
<dbReference type="AlphaFoldDB" id="A0A4P2PXJ0"/>
<name>A0A4P2PXJ0_SORCE</name>
<dbReference type="SUPFAM" id="SSF53474">
    <property type="entry name" value="alpha/beta-Hydrolases"/>
    <property type="match status" value="1"/>
</dbReference>
<feature type="compositionally biased region" description="Low complexity" evidence="8">
    <location>
        <begin position="89"/>
        <end position="98"/>
    </location>
</feature>
<sequence>MVSKRTSLPKKILLLGALGVGLWSCGGSGGDETTGGDSGGSGDVTSSGGATSSGGTTGTGGSAASGGTTGTGGSAASGGTTGTGGSAASGGTASTGETSGSGGSTASGDTTGSAGGDSAGGGGMGGSATGGAGTGGSDTGGGGGSVTCPTPALRAGDTNETVQVGSQSRSYVLHVPAAYDGSKPVPLVVDFHPLGGSGPSERSGSPYPAQTDPEGVIMAFPSGMRGPSGGAWNVGPCCVANTDDVAFAKAMVAKIQQTACIDPKRIYAVGFSMGGGMSHYLACHAADVFAAVAPAAFDLLKENIDDCKPSRPITVVSFRGTSDPIVPYAGGYSSVVSGMPITFLGAKTTFEKWAEINQCTGSPSAEDGQGCSTYSNCQDGVEVALCTKQGGGHEAGNAAVGWPVLKRHTMP</sequence>
<evidence type="ECO:0000256" key="4">
    <source>
        <dbReference type="ARBA" id="ARBA00022729"/>
    </source>
</evidence>
<dbReference type="Proteomes" id="UP000295781">
    <property type="component" value="Chromosome"/>
</dbReference>
<evidence type="ECO:0000313" key="11">
    <source>
        <dbReference type="Proteomes" id="UP000295781"/>
    </source>
</evidence>
<keyword evidence="4 9" id="KW-0732">Signal</keyword>
<keyword evidence="5" id="KW-0378">Hydrolase</keyword>
<dbReference type="InterPro" id="IPR043595">
    <property type="entry name" value="FaeB/C/D"/>
</dbReference>
<evidence type="ECO:0000256" key="9">
    <source>
        <dbReference type="SAM" id="SignalP"/>
    </source>
</evidence>
<organism evidence="10 11">
    <name type="scientific">Sorangium cellulosum</name>
    <name type="common">Polyangium cellulosum</name>
    <dbReference type="NCBI Taxonomy" id="56"/>
    <lineage>
        <taxon>Bacteria</taxon>
        <taxon>Pseudomonadati</taxon>
        <taxon>Myxococcota</taxon>
        <taxon>Polyangia</taxon>
        <taxon>Polyangiales</taxon>
        <taxon>Polyangiaceae</taxon>
        <taxon>Sorangium</taxon>
    </lineage>
</organism>
<keyword evidence="6" id="KW-0119">Carbohydrate metabolism</keyword>
<protein>
    <submittedName>
        <fullName evidence="10">Uncharacterized protein</fullName>
    </submittedName>
</protein>
<proteinExistence type="predicted"/>
<evidence type="ECO:0000313" key="10">
    <source>
        <dbReference type="EMBL" id="AUX21266.1"/>
    </source>
</evidence>
<evidence type="ECO:0000256" key="8">
    <source>
        <dbReference type="SAM" id="MobiDB-lite"/>
    </source>
</evidence>
<dbReference type="GO" id="GO:0045493">
    <property type="term" value="P:xylan catabolic process"/>
    <property type="evidence" value="ECO:0007669"/>
    <property type="project" value="UniProtKB-KW"/>
</dbReference>
<evidence type="ECO:0000256" key="7">
    <source>
        <dbReference type="ARBA" id="ARBA00023326"/>
    </source>
</evidence>
<dbReference type="EMBL" id="CP012670">
    <property type="protein sequence ID" value="AUX21266.1"/>
    <property type="molecule type" value="Genomic_DNA"/>
</dbReference>
<feature type="compositionally biased region" description="Gly residues" evidence="8">
    <location>
        <begin position="51"/>
        <end position="88"/>
    </location>
</feature>
<dbReference type="InterPro" id="IPR029058">
    <property type="entry name" value="AB_hydrolase_fold"/>
</dbReference>
<dbReference type="GO" id="GO:0005576">
    <property type="term" value="C:extracellular region"/>
    <property type="evidence" value="ECO:0007669"/>
    <property type="project" value="UniProtKB-SubCell"/>
</dbReference>
<feature type="chain" id="PRO_5020273973" evidence="9">
    <location>
        <begin position="30"/>
        <end position="411"/>
    </location>
</feature>
<evidence type="ECO:0000256" key="1">
    <source>
        <dbReference type="ARBA" id="ARBA00004613"/>
    </source>
</evidence>
<dbReference type="PANTHER" id="PTHR38050">
    <property type="match status" value="1"/>
</dbReference>
<feature type="signal peptide" evidence="9">
    <location>
        <begin position="1"/>
        <end position="29"/>
    </location>
</feature>
<accession>A0A4P2PXJ0</accession>
<feature type="region of interest" description="Disordered" evidence="8">
    <location>
        <begin position="31"/>
        <end position="162"/>
    </location>
</feature>
<dbReference type="PANTHER" id="PTHR38050:SF2">
    <property type="entry name" value="FERULOYL ESTERASE C-RELATED"/>
    <property type="match status" value="1"/>
</dbReference>
<evidence type="ECO:0000256" key="6">
    <source>
        <dbReference type="ARBA" id="ARBA00023277"/>
    </source>
</evidence>
<dbReference type="Gene3D" id="3.40.50.1820">
    <property type="entry name" value="alpha/beta hydrolase"/>
    <property type="match status" value="1"/>
</dbReference>
<evidence type="ECO:0000256" key="2">
    <source>
        <dbReference type="ARBA" id="ARBA00022525"/>
    </source>
</evidence>
<keyword evidence="2" id="KW-0964">Secreted</keyword>
<gene>
    <name evidence="10" type="ORF">SOCEGT47_017460</name>
</gene>
<comment type="subcellular location">
    <subcellularLocation>
        <location evidence="1">Secreted</location>
    </subcellularLocation>
</comment>
<reference evidence="10 11" key="1">
    <citation type="submission" date="2015-09" db="EMBL/GenBank/DDBJ databases">
        <title>Sorangium comparison.</title>
        <authorList>
            <person name="Zaburannyi N."/>
            <person name="Bunk B."/>
            <person name="Overmann J."/>
            <person name="Mueller R."/>
        </authorList>
    </citation>
    <scope>NUCLEOTIDE SEQUENCE [LARGE SCALE GENOMIC DNA]</scope>
    <source>
        <strain evidence="10 11">So ceGT47</strain>
    </source>
</reference>